<dbReference type="Proteomes" id="UP000765509">
    <property type="component" value="Unassembled WGS sequence"/>
</dbReference>
<evidence type="ECO:0000313" key="2">
    <source>
        <dbReference type="Proteomes" id="UP000765509"/>
    </source>
</evidence>
<accession>A0A9Q3BIS0</accession>
<evidence type="ECO:0000313" key="1">
    <source>
        <dbReference type="EMBL" id="MBW0466409.1"/>
    </source>
</evidence>
<dbReference type="AlphaFoldDB" id="A0A9Q3BIS0"/>
<keyword evidence="2" id="KW-1185">Reference proteome</keyword>
<comment type="caution">
    <text evidence="1">The sequence shown here is derived from an EMBL/GenBank/DDBJ whole genome shotgun (WGS) entry which is preliminary data.</text>
</comment>
<name>A0A9Q3BIS0_9BASI</name>
<proteinExistence type="predicted"/>
<protein>
    <submittedName>
        <fullName evidence="1">Uncharacterized protein</fullName>
    </submittedName>
</protein>
<reference evidence="1" key="1">
    <citation type="submission" date="2021-03" db="EMBL/GenBank/DDBJ databases">
        <title>Draft genome sequence of rust myrtle Austropuccinia psidii MF-1, a brazilian biotype.</title>
        <authorList>
            <person name="Quecine M.C."/>
            <person name="Pachon D.M.R."/>
            <person name="Bonatelli M.L."/>
            <person name="Correr F.H."/>
            <person name="Franceschini L.M."/>
            <person name="Leite T.F."/>
            <person name="Margarido G.R.A."/>
            <person name="Almeida C.A."/>
            <person name="Ferrarezi J.A."/>
            <person name="Labate C.A."/>
        </authorList>
    </citation>
    <scope>NUCLEOTIDE SEQUENCE</scope>
    <source>
        <strain evidence="1">MF-1</strain>
    </source>
</reference>
<organism evidence="1 2">
    <name type="scientific">Austropuccinia psidii MF-1</name>
    <dbReference type="NCBI Taxonomy" id="1389203"/>
    <lineage>
        <taxon>Eukaryota</taxon>
        <taxon>Fungi</taxon>
        <taxon>Dikarya</taxon>
        <taxon>Basidiomycota</taxon>
        <taxon>Pucciniomycotina</taxon>
        <taxon>Pucciniomycetes</taxon>
        <taxon>Pucciniales</taxon>
        <taxon>Sphaerophragmiaceae</taxon>
        <taxon>Austropuccinia</taxon>
    </lineage>
</organism>
<dbReference type="EMBL" id="AVOT02001292">
    <property type="protein sequence ID" value="MBW0466409.1"/>
    <property type="molecule type" value="Genomic_DNA"/>
</dbReference>
<gene>
    <name evidence="1" type="ORF">O181_006124</name>
</gene>
<sequence>MIRTFCVYGLELKDSDGLNHDWCTLIPSLELAYRTSILSSTGKTPEILERGWNTDLPVDTLKKYLVDIHPTASGFKILLNKLRHHSNQIITDAFEYSKHKWDKGHKTPEFKVGNSILVSILNINNIKGPKRFKYSFSGPFIIKALHGTNEVKVELSG</sequence>